<evidence type="ECO:0000256" key="3">
    <source>
        <dbReference type="ARBA" id="ARBA00022679"/>
    </source>
</evidence>
<comment type="pathway">
    <text evidence="9">Bacterial outer membrane biogenesis; lipopolysaccharide biosynthesis.</text>
</comment>
<dbReference type="CDD" id="cd07984">
    <property type="entry name" value="LPLAT_LABLAT-like"/>
    <property type="match status" value="1"/>
</dbReference>
<dbReference type="RefSeq" id="WP_072062758.1">
    <property type="nucleotide sequence ID" value="NZ_CVRY01000001.1"/>
</dbReference>
<keyword evidence="2 9" id="KW-0997">Cell inner membrane</keyword>
<dbReference type="Proteomes" id="UP000183920">
    <property type="component" value="Unassembled WGS sequence"/>
</dbReference>
<dbReference type="NCBIfam" id="TIGR02207">
    <property type="entry name" value="lipid_A_htrB"/>
    <property type="match status" value="1"/>
</dbReference>
<comment type="caution">
    <text evidence="9">Lacks conserved residue(s) required for the propagation of feature annotation.</text>
</comment>
<dbReference type="GO" id="GO:0009103">
    <property type="term" value="P:lipopolysaccharide biosynthetic process"/>
    <property type="evidence" value="ECO:0007669"/>
    <property type="project" value="UniProtKB-UniRule"/>
</dbReference>
<dbReference type="HAMAP" id="MF_01942">
    <property type="entry name" value="Lipid_A_LpxL_LpxP"/>
    <property type="match status" value="1"/>
</dbReference>
<comment type="catalytic activity">
    <reaction evidence="9">
        <text>an alpha-Kdo-(2-&gt;4)-alpha-Kdo-(2-&gt;6)-lipid IVA + a fatty acyl-[ACP] = an alpha-Kdo-(2-&gt;4)-alpha-Kdo-(2-&gt;6)-(acyl)-lipid IVA + holo-[ACP]</text>
        <dbReference type="Rhea" id="RHEA:69396"/>
        <dbReference type="Rhea" id="RHEA-COMP:9685"/>
        <dbReference type="Rhea" id="RHEA-COMP:14125"/>
        <dbReference type="ChEBI" id="CHEBI:64479"/>
        <dbReference type="ChEBI" id="CHEBI:138651"/>
        <dbReference type="ChEBI" id="CHEBI:176429"/>
        <dbReference type="ChEBI" id="CHEBI:176430"/>
        <dbReference type="EC" id="2.3.1.241"/>
    </reaction>
</comment>
<evidence type="ECO:0000256" key="5">
    <source>
        <dbReference type="ARBA" id="ARBA00022985"/>
    </source>
</evidence>
<dbReference type="GO" id="GO:0005886">
    <property type="term" value="C:plasma membrane"/>
    <property type="evidence" value="ECO:0007669"/>
    <property type="project" value="UniProtKB-SubCell"/>
</dbReference>
<protein>
    <recommendedName>
        <fullName evidence="9">Lipid A biosynthesis acyltransferase</fullName>
        <ecNumber evidence="9">2.3.1.241</ecNumber>
    </recommendedName>
    <alternativeName>
        <fullName evidence="9">Kdo(2)-lipid IV(A) acyltransferase</fullName>
    </alternativeName>
</protein>
<comment type="similarity">
    <text evidence="9">Belongs to the LpxL/LpxM/LpxP family.</text>
</comment>
<comment type="function">
    <text evidence="9">Catalyzes the transfer of an acyl chain from an acyl-[acyl-carrier-protein] (ACP) to a Kdo(2)-lipid IV(A) to form a Kdo(2)-(acyl)-lipid IV(A).</text>
</comment>
<keyword evidence="8 9" id="KW-0012">Acyltransferase</keyword>
<evidence type="ECO:0000256" key="9">
    <source>
        <dbReference type="HAMAP-Rule" id="MF_01942"/>
    </source>
</evidence>
<gene>
    <name evidence="10" type="primary">htrB_1</name>
    <name evidence="9" type="synonym">lpxL</name>
    <name evidence="10" type="ORF">BN1804_00366</name>
</gene>
<reference evidence="11" key="1">
    <citation type="submission" date="2015-06" db="EMBL/GenBank/DDBJ databases">
        <authorList>
            <person name="Urmite Genomes"/>
        </authorList>
    </citation>
    <scope>NUCLEOTIDE SEQUENCE [LARGE SCALE GENOMIC DNA]</scope>
    <source>
        <strain evidence="11">CSUR P1867</strain>
    </source>
</reference>
<dbReference type="PANTHER" id="PTHR30606:SF7">
    <property type="entry name" value="LIPID A BIOSYNTHESIS PALMITOLEOYLTRANSFERASE"/>
    <property type="match status" value="1"/>
</dbReference>
<evidence type="ECO:0000256" key="4">
    <source>
        <dbReference type="ARBA" id="ARBA00022692"/>
    </source>
</evidence>
<evidence type="ECO:0000256" key="6">
    <source>
        <dbReference type="ARBA" id="ARBA00022989"/>
    </source>
</evidence>
<feature type="short sequence motif" description="HXXXXD motif" evidence="9">
    <location>
        <begin position="132"/>
        <end position="137"/>
    </location>
</feature>
<dbReference type="UniPathway" id="UPA00360">
    <property type="reaction ID" value="UER00485"/>
</dbReference>
<dbReference type="GO" id="GO:0009245">
    <property type="term" value="P:lipid A biosynthetic process"/>
    <property type="evidence" value="ECO:0007669"/>
    <property type="project" value="InterPro"/>
</dbReference>
<proteinExistence type="inferred from homology"/>
<keyword evidence="3 9" id="KW-0808">Transferase</keyword>
<feature type="transmembrane region" description="Helical" evidence="9">
    <location>
        <begin position="78"/>
        <end position="99"/>
    </location>
</feature>
<comment type="subcellular location">
    <subcellularLocation>
        <location evidence="9">Cell inner membrane</location>
        <topology evidence="9">Single-pass membrane protein</topology>
    </subcellularLocation>
</comment>
<dbReference type="AlphaFoldDB" id="A0A0G4Q0X9"/>
<dbReference type="EC" id="2.3.1.241" evidence="9"/>
<evidence type="ECO:0000256" key="2">
    <source>
        <dbReference type="ARBA" id="ARBA00022519"/>
    </source>
</evidence>
<evidence type="ECO:0000313" key="10">
    <source>
        <dbReference type="EMBL" id="CRL59296.1"/>
    </source>
</evidence>
<keyword evidence="5 9" id="KW-0448">Lipopolysaccharide biosynthesis</keyword>
<evidence type="ECO:0000256" key="8">
    <source>
        <dbReference type="ARBA" id="ARBA00023315"/>
    </source>
</evidence>
<evidence type="ECO:0000256" key="7">
    <source>
        <dbReference type="ARBA" id="ARBA00023136"/>
    </source>
</evidence>
<evidence type="ECO:0000256" key="1">
    <source>
        <dbReference type="ARBA" id="ARBA00022475"/>
    </source>
</evidence>
<keyword evidence="6 9" id="KW-1133">Transmembrane helix</keyword>
<dbReference type="InterPro" id="IPR011920">
    <property type="entry name" value="Lipid_A_LpxL_LpxP"/>
</dbReference>
<dbReference type="GO" id="GO:0008913">
    <property type="term" value="F:Kdo2-lipid IVA acyltransferase activity"/>
    <property type="evidence" value="ECO:0007669"/>
    <property type="project" value="UniProtKB-EC"/>
</dbReference>
<comment type="pathway">
    <text evidence="9">Glycolipid biosynthesis; KDO(2)-lipid A biosynthesis; KDO(2)-lipid A from CMP-3-deoxy-D-manno-octulosonate and lipid IV(A): step 3/4.</text>
</comment>
<dbReference type="EMBL" id="CVRY01000001">
    <property type="protein sequence ID" value="CRL59296.1"/>
    <property type="molecule type" value="Genomic_DNA"/>
</dbReference>
<dbReference type="GO" id="GO:0036104">
    <property type="term" value="P:Kdo2-lipid A biosynthetic process"/>
    <property type="evidence" value="ECO:0007669"/>
    <property type="project" value="UniProtKB-UniRule"/>
</dbReference>
<organism evidence="10 11">
    <name type="scientific">Proteus penneri</name>
    <dbReference type="NCBI Taxonomy" id="102862"/>
    <lineage>
        <taxon>Bacteria</taxon>
        <taxon>Pseudomonadati</taxon>
        <taxon>Pseudomonadota</taxon>
        <taxon>Gammaproteobacteria</taxon>
        <taxon>Enterobacterales</taxon>
        <taxon>Morganellaceae</taxon>
        <taxon>Proteus</taxon>
    </lineage>
</organism>
<evidence type="ECO:0000313" key="11">
    <source>
        <dbReference type="Proteomes" id="UP000183920"/>
    </source>
</evidence>
<dbReference type="PIRSF" id="PIRSF026649">
    <property type="entry name" value="MsbB"/>
    <property type="match status" value="1"/>
</dbReference>
<sequence length="309" mass="35678">MYAKNIFSLHLLHPKYFLTWFGVFILFLLVQLPYSWLLFLGKHLGLLSRFFVKRRASIIKKNLELCFPDKDKNEINKLVMNNLSSLGIALFETGMAWFWSDRRLKNLFEVQGFSNFTDAKDKKTGILLIGIHSMSLELGGRIMGLCFPVNAMYRPHNNKAMEFIQTKARCRSDKGMIDRRNLKFMVMELKKGKAIWFAPDQDFGLKGTTFSPFFSVEKTSTSKGVAILAKLSGAPSLTVTLVRNEDQKGKKYSLIIGKELINYPSEDIQNDTDRMNKLIETEIMRAPEQYLWAHRRFKTRPAGEASFYN</sequence>
<keyword evidence="4 9" id="KW-0812">Transmembrane</keyword>
<name>A0A0G4Q0X9_9GAMM</name>
<keyword evidence="7 9" id="KW-0472">Membrane</keyword>
<keyword evidence="1 9" id="KW-1003">Cell membrane</keyword>
<dbReference type="Pfam" id="PF03279">
    <property type="entry name" value="Lip_A_acyltrans"/>
    <property type="match status" value="1"/>
</dbReference>
<feature type="transmembrane region" description="Helical" evidence="9">
    <location>
        <begin position="20"/>
        <end position="40"/>
    </location>
</feature>
<accession>A0A0G4Q0X9</accession>
<dbReference type="InterPro" id="IPR004960">
    <property type="entry name" value="LipA_acyltrans"/>
</dbReference>
<dbReference type="UniPathway" id="UPA00030"/>
<dbReference type="PANTHER" id="PTHR30606">
    <property type="entry name" value="LIPID A BIOSYNTHESIS LAUROYL ACYLTRANSFERASE"/>
    <property type="match status" value="1"/>
</dbReference>